<organism evidence="3 5">
    <name type="scientific">Dinothrombium tinctorium</name>
    <dbReference type="NCBI Taxonomy" id="1965070"/>
    <lineage>
        <taxon>Eukaryota</taxon>
        <taxon>Metazoa</taxon>
        <taxon>Ecdysozoa</taxon>
        <taxon>Arthropoda</taxon>
        <taxon>Chelicerata</taxon>
        <taxon>Arachnida</taxon>
        <taxon>Acari</taxon>
        <taxon>Acariformes</taxon>
        <taxon>Trombidiformes</taxon>
        <taxon>Prostigmata</taxon>
        <taxon>Anystina</taxon>
        <taxon>Parasitengona</taxon>
        <taxon>Trombidioidea</taxon>
        <taxon>Trombidiidae</taxon>
        <taxon>Dinothrombium</taxon>
    </lineage>
</organism>
<dbReference type="InterPro" id="IPR002347">
    <property type="entry name" value="SDR_fam"/>
</dbReference>
<dbReference type="PANTHER" id="PTHR43313">
    <property type="entry name" value="SHORT-CHAIN DEHYDROGENASE/REDUCTASE FAMILY 9C"/>
    <property type="match status" value="1"/>
</dbReference>
<protein>
    <submittedName>
        <fullName evidence="3">D-beta-hydroxybutyrate dehydrogenase-like protein</fullName>
    </submittedName>
</protein>
<comment type="similarity">
    <text evidence="2">Belongs to the short-chain dehydrogenases/reductases (SDR) family.</text>
</comment>
<dbReference type="Proteomes" id="UP000285301">
    <property type="component" value="Unassembled WGS sequence"/>
</dbReference>
<dbReference type="InterPro" id="IPR020904">
    <property type="entry name" value="Sc_DH/Rdtase_CS"/>
</dbReference>
<name>A0A3S3NIK1_9ACAR</name>
<dbReference type="InterPro" id="IPR036291">
    <property type="entry name" value="NAD(P)-bd_dom_sf"/>
</dbReference>
<reference evidence="3 5" key="1">
    <citation type="journal article" date="2018" name="Gigascience">
        <title>Genomes of trombidid mites reveal novel predicted allergens and laterally-transferred genes associated with secondary metabolism.</title>
        <authorList>
            <person name="Dong X."/>
            <person name="Chaisiri K."/>
            <person name="Xia D."/>
            <person name="Armstrong S.D."/>
            <person name="Fang Y."/>
            <person name="Donnelly M.J."/>
            <person name="Kadowaki T."/>
            <person name="McGarry J.W."/>
            <person name="Darby A.C."/>
            <person name="Makepeace B.L."/>
        </authorList>
    </citation>
    <scope>NUCLEOTIDE SEQUENCE [LARGE SCALE GENOMIC DNA]</scope>
    <source>
        <strain evidence="3">UoL-WK</strain>
    </source>
</reference>
<dbReference type="GO" id="GO:0016491">
    <property type="term" value="F:oxidoreductase activity"/>
    <property type="evidence" value="ECO:0007669"/>
    <property type="project" value="UniProtKB-KW"/>
</dbReference>
<sequence>MDVTNEESVNAAKQSVEKFFDENNIKGLWALINNAGVCIYGEYDWLTIDQCERQVKVNLFGTILKLLGSFNFAGRLINIGSVSGISAIPGVAVYSATKYGVNGFSDALRYELKKFGVKVIMINPGDFSRLTKILDQHEANTEQMWNNMDSQQQMIYEEYFKEYQNEIFTKSKLTGASRFEDTSFLRDIEEAVYGVNPRNTIISGTLSCRYFFPFLSILTTNSKHFILDFFLKYVLRLDVKKYFK</sequence>
<evidence type="ECO:0000256" key="2">
    <source>
        <dbReference type="RuleBase" id="RU000363"/>
    </source>
</evidence>
<evidence type="ECO:0000313" key="3">
    <source>
        <dbReference type="EMBL" id="RWS03338.1"/>
    </source>
</evidence>
<evidence type="ECO:0000313" key="4">
    <source>
        <dbReference type="EMBL" id="RWS06455.1"/>
    </source>
</evidence>
<dbReference type="PRINTS" id="PR00081">
    <property type="entry name" value="GDHRDH"/>
</dbReference>
<dbReference type="PROSITE" id="PS00061">
    <property type="entry name" value="ADH_SHORT"/>
    <property type="match status" value="1"/>
</dbReference>
<dbReference type="GO" id="GO:0008202">
    <property type="term" value="P:steroid metabolic process"/>
    <property type="evidence" value="ECO:0007669"/>
    <property type="project" value="TreeGrafter"/>
</dbReference>
<keyword evidence="1" id="KW-0560">Oxidoreductase</keyword>
<dbReference type="PRINTS" id="PR00080">
    <property type="entry name" value="SDRFAMILY"/>
</dbReference>
<comment type="caution">
    <text evidence="3">The sequence shown here is derived from an EMBL/GenBank/DDBJ whole genome shotgun (WGS) entry which is preliminary data.</text>
</comment>
<dbReference type="PANTHER" id="PTHR43313:SF36">
    <property type="entry name" value="D-BETA-HYDROXYBUTYRATE DEHYDROGENASE, MITOCHONDRIAL"/>
    <property type="match status" value="1"/>
</dbReference>
<evidence type="ECO:0000256" key="1">
    <source>
        <dbReference type="ARBA" id="ARBA00023002"/>
    </source>
</evidence>
<dbReference type="SUPFAM" id="SSF51735">
    <property type="entry name" value="NAD(P)-binding Rossmann-fold domains"/>
    <property type="match status" value="1"/>
</dbReference>
<dbReference type="EMBL" id="NCKU01004094">
    <property type="protein sequence ID" value="RWS06455.1"/>
    <property type="molecule type" value="Genomic_DNA"/>
</dbReference>
<dbReference type="Gene3D" id="3.40.50.720">
    <property type="entry name" value="NAD(P)-binding Rossmann-like Domain"/>
    <property type="match status" value="1"/>
</dbReference>
<accession>A0A3S3NIK1</accession>
<dbReference type="STRING" id="1965070.A0A3S3NIK1"/>
<gene>
    <name evidence="4" type="ORF">B4U79_06264</name>
    <name evidence="3" type="ORF">B4U79_06487</name>
</gene>
<reference evidence="3" key="2">
    <citation type="submission" date="2018-11" db="EMBL/GenBank/DDBJ databases">
        <title>Trombidioid mite genomics.</title>
        <authorList>
            <person name="Dong X."/>
        </authorList>
    </citation>
    <scope>NUCLEOTIDE SEQUENCE</scope>
    <source>
        <strain evidence="3">UoL-WK</strain>
    </source>
</reference>
<keyword evidence="5" id="KW-1185">Reference proteome</keyword>
<dbReference type="OrthoDB" id="294295at2759"/>
<dbReference type="AlphaFoldDB" id="A0A3S3NIK1"/>
<evidence type="ECO:0000313" key="5">
    <source>
        <dbReference type="Proteomes" id="UP000285301"/>
    </source>
</evidence>
<dbReference type="EMBL" id="NCKU01006595">
    <property type="protein sequence ID" value="RWS03338.1"/>
    <property type="molecule type" value="Genomic_DNA"/>
</dbReference>
<proteinExistence type="inferred from homology"/>
<dbReference type="Pfam" id="PF00106">
    <property type="entry name" value="adh_short"/>
    <property type="match status" value="1"/>
</dbReference>